<dbReference type="HAMAP" id="MF_00367">
    <property type="entry name" value="GTPase_Era"/>
    <property type="match status" value="1"/>
</dbReference>
<dbReference type="Gene3D" id="3.40.50.300">
    <property type="entry name" value="P-loop containing nucleotide triphosphate hydrolases"/>
    <property type="match status" value="1"/>
</dbReference>
<dbReference type="InterPro" id="IPR030388">
    <property type="entry name" value="G_ERA_dom"/>
</dbReference>
<dbReference type="GO" id="GO:0019843">
    <property type="term" value="F:rRNA binding"/>
    <property type="evidence" value="ECO:0000318"/>
    <property type="project" value="GO_Central"/>
</dbReference>
<comment type="similarity">
    <text evidence="1 7">Belongs to the TRAFAC class TrmE-Era-EngA-EngB-Septin-like GTPase superfamily. Era GTPase family.</text>
</comment>
<dbReference type="GeneID" id="6754489"/>
<dbReference type="RefSeq" id="XP_002113630.1">
    <property type="nucleotide sequence ID" value="XM_002113594.1"/>
</dbReference>
<evidence type="ECO:0000256" key="7">
    <source>
        <dbReference type="PROSITE-ProRule" id="PRU01050"/>
    </source>
</evidence>
<dbReference type="FunFam" id="3.30.300.20:FF:000052">
    <property type="entry name" value="GTPase Era, mitochondrial"/>
    <property type="match status" value="1"/>
</dbReference>
<dbReference type="GO" id="GO:0005759">
    <property type="term" value="C:mitochondrial matrix"/>
    <property type="evidence" value="ECO:0000318"/>
    <property type="project" value="GO_Central"/>
</dbReference>
<evidence type="ECO:0000256" key="6">
    <source>
        <dbReference type="ARBA" id="ARBA00030975"/>
    </source>
</evidence>
<name>B3RYY2_TRIAD</name>
<evidence type="ECO:0000256" key="5">
    <source>
        <dbReference type="ARBA" id="ARBA00023134"/>
    </source>
</evidence>
<evidence type="ECO:0000313" key="10">
    <source>
        <dbReference type="Proteomes" id="UP000009022"/>
    </source>
</evidence>
<dbReference type="GO" id="GO:0005525">
    <property type="term" value="F:GTP binding"/>
    <property type="evidence" value="ECO:0007669"/>
    <property type="project" value="UniProtKB-UniRule"/>
</dbReference>
<reference evidence="9 10" key="1">
    <citation type="journal article" date="2008" name="Nature">
        <title>The Trichoplax genome and the nature of placozoans.</title>
        <authorList>
            <person name="Srivastava M."/>
            <person name="Begovic E."/>
            <person name="Chapman J."/>
            <person name="Putnam N.H."/>
            <person name="Hellsten U."/>
            <person name="Kawashima T."/>
            <person name="Kuo A."/>
            <person name="Mitros T."/>
            <person name="Salamov A."/>
            <person name="Carpenter M.L."/>
            <person name="Signorovitch A.Y."/>
            <person name="Moreno M.A."/>
            <person name="Kamm K."/>
            <person name="Grimwood J."/>
            <person name="Schmutz J."/>
            <person name="Shapiro H."/>
            <person name="Grigoriev I.V."/>
            <person name="Buss L.W."/>
            <person name="Schierwater B."/>
            <person name="Dellaporta S.L."/>
            <person name="Rokhsar D.S."/>
        </authorList>
    </citation>
    <scope>NUCLEOTIDE SEQUENCE [LARGE SCALE GENOMIC DNA]</scope>
    <source>
        <strain evidence="9 10">Grell-BS-1999</strain>
    </source>
</reference>
<dbReference type="HOGENOM" id="CLU_038009_2_1_1"/>
<feature type="region of interest" description="G5" evidence="7">
    <location>
        <begin position="249"/>
        <end position="251"/>
    </location>
</feature>
<dbReference type="InterPro" id="IPR004044">
    <property type="entry name" value="KH_dom_type_2"/>
</dbReference>
<evidence type="ECO:0000313" key="9">
    <source>
        <dbReference type="EMBL" id="EDV24104.1"/>
    </source>
</evidence>
<keyword evidence="5 7" id="KW-0342">GTP-binding</keyword>
<dbReference type="CDD" id="cd04163">
    <property type="entry name" value="Era"/>
    <property type="match status" value="1"/>
</dbReference>
<dbReference type="OrthoDB" id="8954335at2759"/>
<dbReference type="PROSITE" id="PS51713">
    <property type="entry name" value="G_ERA"/>
    <property type="match status" value="1"/>
</dbReference>
<feature type="region of interest" description="G3" evidence="7">
    <location>
        <begin position="102"/>
        <end position="105"/>
    </location>
</feature>
<keyword evidence="10" id="KW-1185">Reference proteome</keyword>
<dbReference type="InterPro" id="IPR027417">
    <property type="entry name" value="P-loop_NTPase"/>
</dbReference>
<feature type="region of interest" description="G1" evidence="7">
    <location>
        <begin position="55"/>
        <end position="62"/>
    </location>
</feature>
<dbReference type="Proteomes" id="UP000009022">
    <property type="component" value="Unassembled WGS sequence"/>
</dbReference>
<dbReference type="GO" id="GO:0000028">
    <property type="term" value="P:ribosomal small subunit assembly"/>
    <property type="evidence" value="ECO:0000318"/>
    <property type="project" value="GO_Central"/>
</dbReference>
<dbReference type="EMBL" id="DS985246">
    <property type="protein sequence ID" value="EDV24104.1"/>
    <property type="molecule type" value="Genomic_DNA"/>
</dbReference>
<dbReference type="Pfam" id="PF07650">
    <property type="entry name" value="KH_2"/>
    <property type="match status" value="1"/>
</dbReference>
<dbReference type="CDD" id="cd22534">
    <property type="entry name" value="KH-II_Era"/>
    <property type="match status" value="1"/>
</dbReference>
<evidence type="ECO:0000256" key="3">
    <source>
        <dbReference type="ARBA" id="ARBA00022741"/>
    </source>
</evidence>
<dbReference type="InterPro" id="IPR015946">
    <property type="entry name" value="KH_dom-like_a/b"/>
</dbReference>
<dbReference type="PhylomeDB" id="B3RYY2"/>
<organism evidence="9 10">
    <name type="scientific">Trichoplax adhaerens</name>
    <name type="common">Trichoplax reptans</name>
    <dbReference type="NCBI Taxonomy" id="10228"/>
    <lineage>
        <taxon>Eukaryota</taxon>
        <taxon>Metazoa</taxon>
        <taxon>Placozoa</taxon>
        <taxon>Uniplacotomia</taxon>
        <taxon>Trichoplacea</taxon>
        <taxon>Trichoplacidae</taxon>
        <taxon>Trichoplax</taxon>
    </lineage>
</organism>
<dbReference type="SUPFAM" id="SSF54814">
    <property type="entry name" value="Prokaryotic type KH domain (KH-domain type II)"/>
    <property type="match status" value="1"/>
</dbReference>
<evidence type="ECO:0000256" key="2">
    <source>
        <dbReference type="ARBA" id="ARBA00019149"/>
    </source>
</evidence>
<dbReference type="CTD" id="6754489"/>
<dbReference type="InterPro" id="IPR006073">
    <property type="entry name" value="GTP-bd"/>
</dbReference>
<dbReference type="eggNOG" id="KOG1423">
    <property type="taxonomic scope" value="Eukaryota"/>
</dbReference>
<dbReference type="NCBIfam" id="TIGR00231">
    <property type="entry name" value="small_GTP"/>
    <property type="match status" value="1"/>
</dbReference>
<dbReference type="InterPro" id="IPR005662">
    <property type="entry name" value="GTPase_Era-like"/>
</dbReference>
<evidence type="ECO:0000256" key="1">
    <source>
        <dbReference type="ARBA" id="ARBA00007921"/>
    </source>
</evidence>
<protein>
    <recommendedName>
        <fullName evidence="2">GTPase Era, mitochondrial</fullName>
    </recommendedName>
    <alternativeName>
        <fullName evidence="6">ERA-like protein 1</fullName>
    </alternativeName>
</protein>
<gene>
    <name evidence="9" type="ORF">TRIADDRAFT_57257</name>
</gene>
<dbReference type="AlphaFoldDB" id="B3RYY2"/>
<sequence>MDVLLYFSRRCLHPRHHQASCIFTAVNQFQDPKITVAPKPRQPHSPKILKVALLGEPNAGKSTLTNVLVGRKVVPVCRKPQTTRERSSGIITFGSTQIVLVDSPGTLSRDIRRKYYMSKALATGPRDCATDADLLAVLVDVGNKRTRDHLSEEILEILHEFDTIPSVLVLNKVDVIRKEILLDLIDKLTDNYQETKPTIKLKEPTIKLAPKKKSYIIVDESIKNADNSLKKQSVRKNGGWKNFKEVFMISARTGDGVDMLQEYLVSQAKPGNWQYNMKQLTSLSPSRFVEEIIREKLLGHLPHDLPYILKQSNLFWHLSDNGTLRIHQSIDCRRNGQMSIVIGPRGKVIRTISEEAKADLEEAFGCPVELLVKVRLRK</sequence>
<feature type="region of interest" description="G2" evidence="7">
    <location>
        <begin position="81"/>
        <end position="85"/>
    </location>
</feature>
<dbReference type="STRING" id="10228.B3RYY2"/>
<dbReference type="GO" id="GO:0043024">
    <property type="term" value="F:ribosomal small subunit binding"/>
    <property type="evidence" value="ECO:0000318"/>
    <property type="project" value="GO_Central"/>
</dbReference>
<feature type="region of interest" description="G4" evidence="7">
    <location>
        <begin position="171"/>
        <end position="174"/>
    </location>
</feature>
<keyword evidence="4" id="KW-0694">RNA-binding</keyword>
<dbReference type="FunCoup" id="B3RYY2">
    <property type="interactions" value="1673"/>
</dbReference>
<dbReference type="Pfam" id="PF01926">
    <property type="entry name" value="MMR_HSR1"/>
    <property type="match status" value="1"/>
</dbReference>
<evidence type="ECO:0000256" key="4">
    <source>
        <dbReference type="ARBA" id="ARBA00022884"/>
    </source>
</evidence>
<dbReference type="InterPro" id="IPR009019">
    <property type="entry name" value="KH_sf_prok-type"/>
</dbReference>
<dbReference type="PANTHER" id="PTHR42698">
    <property type="entry name" value="GTPASE ERA"/>
    <property type="match status" value="1"/>
</dbReference>
<evidence type="ECO:0000259" key="8">
    <source>
        <dbReference type="PROSITE" id="PS51713"/>
    </source>
</evidence>
<dbReference type="KEGG" id="tad:TRIADDRAFT_57257"/>
<accession>B3RYY2</accession>
<dbReference type="SUPFAM" id="SSF52540">
    <property type="entry name" value="P-loop containing nucleoside triphosphate hydrolases"/>
    <property type="match status" value="1"/>
</dbReference>
<dbReference type="OMA" id="WAEVDVI"/>
<dbReference type="Gene3D" id="3.30.300.20">
    <property type="match status" value="1"/>
</dbReference>
<proteinExistence type="inferred from homology"/>
<dbReference type="InterPro" id="IPR005225">
    <property type="entry name" value="Small_GTP-bd"/>
</dbReference>
<feature type="domain" description="Era-type G" evidence="8">
    <location>
        <begin position="47"/>
        <end position="271"/>
    </location>
</feature>
<keyword evidence="3 7" id="KW-0547">Nucleotide-binding</keyword>
<dbReference type="InParanoid" id="B3RYY2"/>
<dbReference type="PANTHER" id="PTHR42698:SF1">
    <property type="entry name" value="GTPASE ERA, MITOCHONDRIAL"/>
    <property type="match status" value="1"/>
</dbReference>